<dbReference type="Proteomes" id="UP001153269">
    <property type="component" value="Unassembled WGS sequence"/>
</dbReference>
<name>A0A9N7TR98_PLEPL</name>
<dbReference type="AlphaFoldDB" id="A0A9N7TR98"/>
<accession>A0A9N7TR98</accession>
<keyword evidence="2" id="KW-1185">Reference proteome</keyword>
<comment type="caution">
    <text evidence="1">The sequence shown here is derived from an EMBL/GenBank/DDBJ whole genome shotgun (WGS) entry which is preliminary data.</text>
</comment>
<evidence type="ECO:0000313" key="1">
    <source>
        <dbReference type="EMBL" id="CAB1416654.1"/>
    </source>
</evidence>
<organism evidence="1 2">
    <name type="scientific">Pleuronectes platessa</name>
    <name type="common">European plaice</name>
    <dbReference type="NCBI Taxonomy" id="8262"/>
    <lineage>
        <taxon>Eukaryota</taxon>
        <taxon>Metazoa</taxon>
        <taxon>Chordata</taxon>
        <taxon>Craniata</taxon>
        <taxon>Vertebrata</taxon>
        <taxon>Euteleostomi</taxon>
        <taxon>Actinopterygii</taxon>
        <taxon>Neopterygii</taxon>
        <taxon>Teleostei</taxon>
        <taxon>Neoteleostei</taxon>
        <taxon>Acanthomorphata</taxon>
        <taxon>Carangaria</taxon>
        <taxon>Pleuronectiformes</taxon>
        <taxon>Pleuronectoidei</taxon>
        <taxon>Pleuronectidae</taxon>
        <taxon>Pleuronectes</taxon>
    </lineage>
</organism>
<dbReference type="EMBL" id="CADEAL010000222">
    <property type="protein sequence ID" value="CAB1416654.1"/>
    <property type="molecule type" value="Genomic_DNA"/>
</dbReference>
<protein>
    <submittedName>
        <fullName evidence="1">Uncharacterized protein</fullName>
    </submittedName>
</protein>
<proteinExistence type="predicted"/>
<sequence>MEGELFDGEQCGALMEQKVESGMMPRKGDRVKYLGQTTKMEGEDRIRENSIFCNQLCNQTPAQIMTLPLLSWLEPLFAAASVVAQNPYRSKDIQFADDTTVSSTQLQSRKKLQNDLGPYSRCSPGFPALQFIKPILYGSAPYLDDNQLTCKHNQ</sequence>
<evidence type="ECO:0000313" key="2">
    <source>
        <dbReference type="Proteomes" id="UP001153269"/>
    </source>
</evidence>
<gene>
    <name evidence="1" type="ORF">PLEPLA_LOCUS4445</name>
</gene>
<reference evidence="1" key="1">
    <citation type="submission" date="2020-03" db="EMBL/GenBank/DDBJ databases">
        <authorList>
            <person name="Weist P."/>
        </authorList>
    </citation>
    <scope>NUCLEOTIDE SEQUENCE</scope>
</reference>